<evidence type="ECO:0000256" key="2">
    <source>
        <dbReference type="ARBA" id="ARBA00023002"/>
    </source>
</evidence>
<dbReference type="EMBL" id="SMKL01000013">
    <property type="protein sequence ID" value="TDC52748.1"/>
    <property type="molecule type" value="Genomic_DNA"/>
</dbReference>
<dbReference type="GO" id="GO:0016491">
    <property type="term" value="F:oxidoreductase activity"/>
    <property type="evidence" value="ECO:0007669"/>
    <property type="project" value="UniProtKB-KW"/>
</dbReference>
<sequence length="312" mass="33242">MPKTIDIDVPDLSGRLALVTGASDGIGFHIAARLARAGAEVVMPVRNRAKGQAAAQRIRERTPAAELDVRTLDLSSLASVSGLAGELLREGRPIDILINNAGVMTPPTRQVTEDGFELQFATNHLGHFALTVHLLPLLRAGKAHVTTQVSVAANQNAVHWDDLGWERGYHAGRSYSSSKIAVGLFAMELHRRAEAEGWGIRSNLSHPGISPTNLLAAQPAMGRSRDTTGVRLIRVLSRLGVLAGTAESAALPAVYAATSPDAEAGHFYGPSGFMHLSGPPAEQEPYSRLRSPEDGQRIWALSERLTGVTIPA</sequence>
<dbReference type="InterPro" id="IPR036291">
    <property type="entry name" value="NAD(P)-bd_dom_sf"/>
</dbReference>
<keyword evidence="4" id="KW-1185">Reference proteome</keyword>
<dbReference type="InterPro" id="IPR020904">
    <property type="entry name" value="Sc_DH/Rdtase_CS"/>
</dbReference>
<dbReference type="PRINTS" id="PR00081">
    <property type="entry name" value="GDHRDH"/>
</dbReference>
<dbReference type="SUPFAM" id="SSF51735">
    <property type="entry name" value="NAD(P)-binding Rossmann-fold domains"/>
    <property type="match status" value="1"/>
</dbReference>
<name>A0A4R4RRX7_9ACTN</name>
<dbReference type="RefSeq" id="WP_131981009.1">
    <property type="nucleotide sequence ID" value="NZ_SMKL01000013.1"/>
</dbReference>
<dbReference type="PANTHER" id="PTHR24320:SF148">
    <property type="entry name" value="NAD(P)-BINDING ROSSMANN-FOLD SUPERFAMILY PROTEIN"/>
    <property type="match status" value="1"/>
</dbReference>
<gene>
    <name evidence="3" type="ORF">E1212_07805</name>
</gene>
<dbReference type="PROSITE" id="PS00061">
    <property type="entry name" value="ADH_SHORT"/>
    <property type="match status" value="1"/>
</dbReference>
<dbReference type="Pfam" id="PF00106">
    <property type="entry name" value="adh_short"/>
    <property type="match status" value="1"/>
</dbReference>
<comment type="caution">
    <text evidence="3">The sequence shown here is derived from an EMBL/GenBank/DDBJ whole genome shotgun (WGS) entry which is preliminary data.</text>
</comment>
<dbReference type="AlphaFoldDB" id="A0A4R4RRX7"/>
<proteinExistence type="inferred from homology"/>
<dbReference type="NCBIfam" id="NF004846">
    <property type="entry name" value="PRK06197.1"/>
    <property type="match status" value="1"/>
</dbReference>
<reference evidence="3 4" key="1">
    <citation type="submission" date="2019-02" db="EMBL/GenBank/DDBJ databases">
        <title>Draft genome sequences of novel Actinobacteria.</title>
        <authorList>
            <person name="Sahin N."/>
            <person name="Ay H."/>
            <person name="Saygin H."/>
        </authorList>
    </citation>
    <scope>NUCLEOTIDE SEQUENCE [LARGE SCALE GENOMIC DNA]</scope>
    <source>
        <strain evidence="3 4">KC603</strain>
    </source>
</reference>
<evidence type="ECO:0000313" key="4">
    <source>
        <dbReference type="Proteomes" id="UP000295621"/>
    </source>
</evidence>
<evidence type="ECO:0000313" key="3">
    <source>
        <dbReference type="EMBL" id="TDC52748.1"/>
    </source>
</evidence>
<dbReference type="NCBIfam" id="NF004513">
    <property type="entry name" value="PRK05854.1"/>
    <property type="match status" value="1"/>
</dbReference>
<protein>
    <submittedName>
        <fullName evidence="3">SDR family NAD(P)-dependent oxidoreductase</fullName>
    </submittedName>
</protein>
<dbReference type="Proteomes" id="UP000295621">
    <property type="component" value="Unassembled WGS sequence"/>
</dbReference>
<dbReference type="OrthoDB" id="4577644at2"/>
<accession>A0A4R4RRX7</accession>
<comment type="similarity">
    <text evidence="1">Belongs to the short-chain dehydrogenases/reductases (SDR) family.</text>
</comment>
<dbReference type="PANTHER" id="PTHR24320">
    <property type="entry name" value="RETINOL DEHYDROGENASE"/>
    <property type="match status" value="1"/>
</dbReference>
<dbReference type="InterPro" id="IPR002347">
    <property type="entry name" value="SDR_fam"/>
</dbReference>
<dbReference type="Gene3D" id="3.40.50.720">
    <property type="entry name" value="NAD(P)-binding Rossmann-like Domain"/>
    <property type="match status" value="1"/>
</dbReference>
<keyword evidence="2" id="KW-0560">Oxidoreductase</keyword>
<evidence type="ECO:0000256" key="1">
    <source>
        <dbReference type="ARBA" id="ARBA00006484"/>
    </source>
</evidence>
<organism evidence="3 4">
    <name type="scientific">Jiangella ureilytica</name>
    <dbReference type="NCBI Taxonomy" id="2530374"/>
    <lineage>
        <taxon>Bacteria</taxon>
        <taxon>Bacillati</taxon>
        <taxon>Actinomycetota</taxon>
        <taxon>Actinomycetes</taxon>
        <taxon>Jiangellales</taxon>
        <taxon>Jiangellaceae</taxon>
        <taxon>Jiangella</taxon>
    </lineage>
</organism>